<proteinExistence type="predicted"/>
<dbReference type="EMBL" id="WBMR01000346">
    <property type="protein sequence ID" value="KAB2358386.1"/>
    <property type="molecule type" value="Genomic_DNA"/>
</dbReference>
<gene>
    <name evidence="2" type="ORF">F9B16_47900</name>
</gene>
<dbReference type="Pfam" id="PF13160">
    <property type="entry name" value="DUF3995"/>
    <property type="match status" value="1"/>
</dbReference>
<dbReference type="OrthoDB" id="9801162at2"/>
<accession>A0A6L3VG55</accession>
<feature type="transmembrane region" description="Helical" evidence="1">
    <location>
        <begin position="121"/>
        <end position="142"/>
    </location>
</feature>
<keyword evidence="3" id="KW-1185">Reference proteome</keyword>
<feature type="transmembrane region" description="Helical" evidence="1">
    <location>
        <begin position="6"/>
        <end position="25"/>
    </location>
</feature>
<dbReference type="AlphaFoldDB" id="A0A6L3VG55"/>
<reference evidence="2 3" key="1">
    <citation type="submission" date="2019-09" db="EMBL/GenBank/DDBJ databases">
        <title>Actinomadura physcomitrii sp. nov., a novel actinomycete isolated from moss [Physcomitrium sphaericum (Ludw) Fuernr].</title>
        <authorList>
            <person name="Liu C."/>
            <person name="Zhuang X."/>
        </authorList>
    </citation>
    <scope>NUCLEOTIDE SEQUENCE [LARGE SCALE GENOMIC DNA]</scope>
    <source>
        <strain evidence="2 3">CYP1-1B</strain>
    </source>
</reference>
<keyword evidence="1" id="KW-0812">Transmembrane</keyword>
<feature type="transmembrane region" description="Helical" evidence="1">
    <location>
        <begin position="83"/>
        <end position="109"/>
    </location>
</feature>
<evidence type="ECO:0000313" key="2">
    <source>
        <dbReference type="EMBL" id="KAB2358386.1"/>
    </source>
</evidence>
<organism evidence="2 3">
    <name type="scientific">Actinomadura montaniterrae</name>
    <dbReference type="NCBI Taxonomy" id="1803903"/>
    <lineage>
        <taxon>Bacteria</taxon>
        <taxon>Bacillati</taxon>
        <taxon>Actinomycetota</taxon>
        <taxon>Actinomycetes</taxon>
        <taxon>Streptosporangiales</taxon>
        <taxon>Thermomonosporaceae</taxon>
        <taxon>Actinomadura</taxon>
    </lineage>
</organism>
<dbReference type="RefSeq" id="WP_151546926.1">
    <property type="nucleotide sequence ID" value="NZ_WBMR01000346.1"/>
</dbReference>
<dbReference type="Proteomes" id="UP000483004">
    <property type="component" value="Unassembled WGS sequence"/>
</dbReference>
<evidence type="ECO:0000256" key="1">
    <source>
        <dbReference type="SAM" id="Phobius"/>
    </source>
</evidence>
<name>A0A6L3VG55_9ACTN</name>
<sequence length="143" mass="14491">MSILELAALLAAAVLGLDAALHVYWMTGRTWPARDVTTLSLGLLNAEVPFTPRVLAPLVAVLTAGAVAVPARAGLILTGVPGWIPAAGTVAVAAGVALRAGAGVVWALGVGARRDSAFYRLNLAVYTPLCLVLTAATLRVAIG</sequence>
<keyword evidence="1" id="KW-1133">Transmembrane helix</keyword>
<dbReference type="InterPro" id="IPR025058">
    <property type="entry name" value="DUF3995"/>
</dbReference>
<comment type="caution">
    <text evidence="2">The sequence shown here is derived from an EMBL/GenBank/DDBJ whole genome shotgun (WGS) entry which is preliminary data.</text>
</comment>
<feature type="transmembrane region" description="Helical" evidence="1">
    <location>
        <begin position="54"/>
        <end position="77"/>
    </location>
</feature>
<evidence type="ECO:0000313" key="3">
    <source>
        <dbReference type="Proteomes" id="UP000483004"/>
    </source>
</evidence>
<protein>
    <submittedName>
        <fullName evidence="2">DUF3995 domain-containing protein</fullName>
    </submittedName>
</protein>
<keyword evidence="1" id="KW-0472">Membrane</keyword>